<sequence length="162" mass="15861">MASRLFLLAVAGSAAVAQTESMPGTKSLAIIEGDDAMMAHSSSAAAGSAAATWTETSMMTSMPSAIMPSDVSASLGGSTTPSTLVVDTMTPPAPSSGKTWAMATPEDVSGVSTSKIALSTGSSSTKASSTGAATVNGMSSVYDKISMGLLALCVVASAAVQL</sequence>
<protein>
    <submittedName>
        <fullName evidence="2">Uncharacterized protein</fullName>
    </submittedName>
</protein>
<name>A0A194VPY1_CYTMA</name>
<gene>
    <name evidence="2" type="ORF">VM1G_01805</name>
</gene>
<dbReference type="Proteomes" id="UP000078559">
    <property type="component" value="Chromosome 2"/>
</dbReference>
<evidence type="ECO:0000256" key="1">
    <source>
        <dbReference type="SAM" id="SignalP"/>
    </source>
</evidence>
<proteinExistence type="predicted"/>
<keyword evidence="3" id="KW-1185">Reference proteome</keyword>
<evidence type="ECO:0000313" key="2">
    <source>
        <dbReference type="EMBL" id="KUI66013.1"/>
    </source>
</evidence>
<dbReference type="OrthoDB" id="5242731at2759"/>
<organism evidence="2 3">
    <name type="scientific">Cytospora mali</name>
    <name type="common">Apple Valsa canker fungus</name>
    <name type="synonym">Valsa mali</name>
    <dbReference type="NCBI Taxonomy" id="578113"/>
    <lineage>
        <taxon>Eukaryota</taxon>
        <taxon>Fungi</taxon>
        <taxon>Dikarya</taxon>
        <taxon>Ascomycota</taxon>
        <taxon>Pezizomycotina</taxon>
        <taxon>Sordariomycetes</taxon>
        <taxon>Sordariomycetidae</taxon>
        <taxon>Diaporthales</taxon>
        <taxon>Cytosporaceae</taxon>
        <taxon>Cytospora</taxon>
    </lineage>
</organism>
<keyword evidence="1" id="KW-0732">Signal</keyword>
<evidence type="ECO:0000313" key="3">
    <source>
        <dbReference type="Proteomes" id="UP000078559"/>
    </source>
</evidence>
<reference evidence="2" key="1">
    <citation type="submission" date="2014-12" db="EMBL/GenBank/DDBJ databases">
        <title>Genome Sequence of Valsa Canker Pathogens Uncovers a Specific Adaption of Colonization on Woody Bark.</title>
        <authorList>
            <person name="Yin Z."/>
            <person name="Liu H."/>
            <person name="Gao X."/>
            <person name="Li Z."/>
            <person name="Song N."/>
            <person name="Ke X."/>
            <person name="Dai Q."/>
            <person name="Wu Y."/>
            <person name="Sun Y."/>
            <person name="Xu J.-R."/>
            <person name="Kang Z.K."/>
            <person name="Wang L."/>
            <person name="Huang L."/>
        </authorList>
    </citation>
    <scope>NUCLEOTIDE SEQUENCE [LARGE SCALE GENOMIC DNA]</scope>
    <source>
        <strain evidence="2">03-8</strain>
    </source>
</reference>
<accession>A0A194VPY1</accession>
<dbReference type="AlphaFoldDB" id="A0A194VPY1"/>
<dbReference type="EMBL" id="CM003099">
    <property type="protein sequence ID" value="KUI66013.1"/>
    <property type="molecule type" value="Genomic_DNA"/>
</dbReference>
<feature type="chain" id="PRO_5008266710" evidence="1">
    <location>
        <begin position="22"/>
        <end position="162"/>
    </location>
</feature>
<feature type="signal peptide" evidence="1">
    <location>
        <begin position="1"/>
        <end position="21"/>
    </location>
</feature>